<keyword evidence="2" id="KW-1185">Reference proteome</keyword>
<protein>
    <submittedName>
        <fullName evidence="1">Uncharacterized protein</fullName>
    </submittedName>
</protein>
<evidence type="ECO:0000313" key="2">
    <source>
        <dbReference type="Proteomes" id="UP000435357"/>
    </source>
</evidence>
<dbReference type="OrthoDB" id="680081at2"/>
<dbReference type="Proteomes" id="UP000435357">
    <property type="component" value="Unassembled WGS sequence"/>
</dbReference>
<accession>A0A6N6MCZ5</accession>
<dbReference type="EMBL" id="WACR01000003">
    <property type="protein sequence ID" value="KAB1065278.1"/>
    <property type="molecule type" value="Genomic_DNA"/>
</dbReference>
<dbReference type="RefSeq" id="WP_151166989.1">
    <property type="nucleotide sequence ID" value="NZ_WACR01000003.1"/>
</dbReference>
<name>A0A6N6MCZ5_9FLAO</name>
<evidence type="ECO:0000313" key="1">
    <source>
        <dbReference type="EMBL" id="KAB1065278.1"/>
    </source>
</evidence>
<dbReference type="AlphaFoldDB" id="A0A6N6MCZ5"/>
<gene>
    <name evidence="1" type="ORF">F3059_04805</name>
</gene>
<organism evidence="1 2">
    <name type="scientific">Salibacter halophilus</name>
    <dbReference type="NCBI Taxonomy" id="1803916"/>
    <lineage>
        <taxon>Bacteria</taxon>
        <taxon>Pseudomonadati</taxon>
        <taxon>Bacteroidota</taxon>
        <taxon>Flavobacteriia</taxon>
        <taxon>Flavobacteriales</taxon>
        <taxon>Salibacteraceae</taxon>
        <taxon>Salibacter</taxon>
    </lineage>
</organism>
<sequence length="210" mass="25110">MKTISNLIKNQKETVENDSLRFLSGHVFSKSINHKYIRLSNRSGTYIHVYSEQDQYTEPIFTARLHWMNFMKDSIFDINGDKIRDLAIHWYPSSGCCLADIYYCCIYDENTDHFSEKLEILNPTFYPDQFQTFSMTYGHPGETKFYEFKWTNNTLDTLKSYEWNDRSHNHIILTNFKTGTHTDLKNIPKNLPELYGFDWFMMRLNNEDEK</sequence>
<comment type="caution">
    <text evidence="1">The sequence shown here is derived from an EMBL/GenBank/DDBJ whole genome shotgun (WGS) entry which is preliminary data.</text>
</comment>
<reference evidence="1 2" key="1">
    <citation type="submission" date="2019-09" db="EMBL/GenBank/DDBJ databases">
        <title>Genomes of Cryomorphaceae.</title>
        <authorList>
            <person name="Bowman J.P."/>
        </authorList>
    </citation>
    <scope>NUCLEOTIDE SEQUENCE [LARGE SCALE GENOMIC DNA]</scope>
    <source>
        <strain evidence="1 2">KCTC 52047</strain>
    </source>
</reference>
<proteinExistence type="predicted"/>